<evidence type="ECO:0000256" key="3">
    <source>
        <dbReference type="ARBA" id="ARBA00022525"/>
    </source>
</evidence>
<evidence type="ECO:0000256" key="9">
    <source>
        <dbReference type="ARBA" id="ARBA00023180"/>
    </source>
</evidence>
<dbReference type="CDD" id="cd06097">
    <property type="entry name" value="Aspergillopepsin_like"/>
    <property type="match status" value="1"/>
</dbReference>
<dbReference type="Proteomes" id="UP001302321">
    <property type="component" value="Unassembled WGS sequence"/>
</dbReference>
<evidence type="ECO:0000256" key="2">
    <source>
        <dbReference type="ARBA" id="ARBA00007447"/>
    </source>
</evidence>
<proteinExistence type="inferred from homology"/>
<dbReference type="GO" id="GO:0006508">
    <property type="term" value="P:proteolysis"/>
    <property type="evidence" value="ECO:0007669"/>
    <property type="project" value="UniProtKB-KW"/>
</dbReference>
<dbReference type="InterPro" id="IPR034163">
    <property type="entry name" value="Aspergillopepsin-like_cat_dom"/>
</dbReference>
<comment type="subcellular location">
    <subcellularLocation>
        <location evidence="1">Secreted</location>
    </subcellularLocation>
</comment>
<feature type="active site" evidence="10">
    <location>
        <position position="116"/>
    </location>
</feature>
<dbReference type="EMBL" id="MU866380">
    <property type="protein sequence ID" value="KAK4172952.1"/>
    <property type="molecule type" value="Genomic_DNA"/>
</dbReference>
<reference evidence="14" key="2">
    <citation type="submission" date="2023-05" db="EMBL/GenBank/DDBJ databases">
        <authorList>
            <consortium name="Lawrence Berkeley National Laboratory"/>
            <person name="Steindorff A."/>
            <person name="Hensen N."/>
            <person name="Bonometti L."/>
            <person name="Westerberg I."/>
            <person name="Brannstrom I.O."/>
            <person name="Guillou S."/>
            <person name="Cros-Aarteil S."/>
            <person name="Calhoun S."/>
            <person name="Haridas S."/>
            <person name="Kuo A."/>
            <person name="Mondo S."/>
            <person name="Pangilinan J."/>
            <person name="Riley R."/>
            <person name="Labutti K."/>
            <person name="Andreopoulos B."/>
            <person name="Lipzen A."/>
            <person name="Chen C."/>
            <person name="Yanf M."/>
            <person name="Daum C."/>
            <person name="Ng V."/>
            <person name="Clum A."/>
            <person name="Ohm R."/>
            <person name="Martin F."/>
            <person name="Silar P."/>
            <person name="Natvig D."/>
            <person name="Lalanne C."/>
            <person name="Gautier V."/>
            <person name="Ament-Velasquez S.L."/>
            <person name="Kruys A."/>
            <person name="Hutchinson M.I."/>
            <person name="Powell A.J."/>
            <person name="Barry K."/>
            <person name="Miller A.N."/>
            <person name="Grigoriev I.V."/>
            <person name="Debuchy R."/>
            <person name="Gladieux P."/>
            <person name="Thoren M.H."/>
            <person name="Johannesson H."/>
        </authorList>
    </citation>
    <scope>NUCLEOTIDE SEQUENCE</scope>
    <source>
        <strain evidence="14">CBS 892.96</strain>
    </source>
</reference>
<feature type="signal peptide" evidence="12">
    <location>
        <begin position="1"/>
        <end position="19"/>
    </location>
</feature>
<evidence type="ECO:0000256" key="10">
    <source>
        <dbReference type="PIRSR" id="PIRSR601461-1"/>
    </source>
</evidence>
<feature type="active site" evidence="10">
    <location>
        <position position="303"/>
    </location>
</feature>
<sequence>MTLSLLSISLLGLLVPLRTFKVDRLKNVNFQGHNGPRQLLKAYRKYSLPIPDGLEDAAEQETQRRRSVKRGIMLKSTNPKVKAANVGAVAATPELGDVEYLSPISIGGQTINVDFDSGSADLWVFSTELPKGLTAGHQLFNQTKSKTFKTVPDQSFTIKYGDGSTASGSIGTDTVEVGGVTVTKQAVGVATSVSPAFVVDVPNNGLFGLAFSKLNQVRPTKQNTFFDNVMSSLAEPLWTADLRKASVGAYEFGRIDSTKHTGGLTWIPSDTEEGFWKFSTSGYSIGNDTFGLTKIAEGHAIADTGTTLMLVHQEVSDKYYSQVPGSKFMPHLGGVTFPCDTKLPDLFLDVGGVYTAKTRRRWRVFFSPYPNSTAKANVEIELCYGGIQATMSTTQIWGDVFFRSQFVAFHGGNHSLGMAPHS</sequence>
<evidence type="ECO:0000256" key="11">
    <source>
        <dbReference type="RuleBase" id="RU000454"/>
    </source>
</evidence>
<dbReference type="GO" id="GO:0004190">
    <property type="term" value="F:aspartic-type endopeptidase activity"/>
    <property type="evidence" value="ECO:0007669"/>
    <property type="project" value="UniProtKB-KW"/>
</dbReference>
<keyword evidence="8" id="KW-0865">Zymogen</keyword>
<dbReference type="InterPro" id="IPR001969">
    <property type="entry name" value="Aspartic_peptidase_AS"/>
</dbReference>
<gene>
    <name evidence="14" type="ORF">QBC36DRAFT_361100</name>
</gene>
<comment type="caution">
    <text evidence="14">The sequence shown here is derived from an EMBL/GenBank/DDBJ whole genome shotgun (WGS) entry which is preliminary data.</text>
</comment>
<dbReference type="InterPro" id="IPR001461">
    <property type="entry name" value="Aspartic_peptidase_A1"/>
</dbReference>
<evidence type="ECO:0000313" key="14">
    <source>
        <dbReference type="EMBL" id="KAK4172952.1"/>
    </source>
</evidence>
<keyword evidence="3" id="KW-0964">Secreted</keyword>
<evidence type="ECO:0000256" key="4">
    <source>
        <dbReference type="ARBA" id="ARBA00022670"/>
    </source>
</evidence>
<dbReference type="SUPFAM" id="SSF50630">
    <property type="entry name" value="Acid proteases"/>
    <property type="match status" value="1"/>
</dbReference>
<dbReference type="AlphaFoldDB" id="A0AAN6W3F0"/>
<dbReference type="PROSITE" id="PS51767">
    <property type="entry name" value="PEPTIDASE_A1"/>
    <property type="match status" value="1"/>
</dbReference>
<accession>A0AAN6W3F0</accession>
<dbReference type="GO" id="GO:0005576">
    <property type="term" value="C:extracellular region"/>
    <property type="evidence" value="ECO:0007669"/>
    <property type="project" value="UniProtKB-SubCell"/>
</dbReference>
<evidence type="ECO:0000256" key="6">
    <source>
        <dbReference type="ARBA" id="ARBA00022750"/>
    </source>
</evidence>
<keyword evidence="15" id="KW-1185">Reference proteome</keyword>
<keyword evidence="6 11" id="KW-0064">Aspartyl protease</keyword>
<comment type="similarity">
    <text evidence="2 11">Belongs to the peptidase A1 family.</text>
</comment>
<keyword evidence="5 12" id="KW-0732">Signal</keyword>
<keyword evidence="9" id="KW-0325">Glycoprotein</keyword>
<organism evidence="14 15">
    <name type="scientific">Triangularia setosa</name>
    <dbReference type="NCBI Taxonomy" id="2587417"/>
    <lineage>
        <taxon>Eukaryota</taxon>
        <taxon>Fungi</taxon>
        <taxon>Dikarya</taxon>
        <taxon>Ascomycota</taxon>
        <taxon>Pezizomycotina</taxon>
        <taxon>Sordariomycetes</taxon>
        <taxon>Sordariomycetidae</taxon>
        <taxon>Sordariales</taxon>
        <taxon>Podosporaceae</taxon>
        <taxon>Triangularia</taxon>
    </lineage>
</organism>
<dbReference type="PANTHER" id="PTHR47966">
    <property type="entry name" value="BETA-SITE APP-CLEAVING ENZYME, ISOFORM A-RELATED"/>
    <property type="match status" value="1"/>
</dbReference>
<feature type="domain" description="Peptidase A1" evidence="13">
    <location>
        <begin position="100"/>
        <end position="419"/>
    </location>
</feature>
<dbReference type="InterPro" id="IPR033121">
    <property type="entry name" value="PEPTIDASE_A1"/>
</dbReference>
<evidence type="ECO:0000256" key="5">
    <source>
        <dbReference type="ARBA" id="ARBA00022729"/>
    </source>
</evidence>
<evidence type="ECO:0000256" key="7">
    <source>
        <dbReference type="ARBA" id="ARBA00022801"/>
    </source>
</evidence>
<dbReference type="PROSITE" id="PS00141">
    <property type="entry name" value="ASP_PROTEASE"/>
    <property type="match status" value="1"/>
</dbReference>
<evidence type="ECO:0000313" key="15">
    <source>
        <dbReference type="Proteomes" id="UP001302321"/>
    </source>
</evidence>
<evidence type="ECO:0000256" key="1">
    <source>
        <dbReference type="ARBA" id="ARBA00004613"/>
    </source>
</evidence>
<name>A0AAN6W3F0_9PEZI</name>
<dbReference type="Pfam" id="PF00026">
    <property type="entry name" value="Asp"/>
    <property type="match status" value="1"/>
</dbReference>
<evidence type="ECO:0000259" key="13">
    <source>
        <dbReference type="PROSITE" id="PS51767"/>
    </source>
</evidence>
<dbReference type="FunFam" id="2.40.70.10:FF:000026">
    <property type="entry name" value="Endothiapepsin"/>
    <property type="match status" value="1"/>
</dbReference>
<keyword evidence="4 11" id="KW-0645">Protease</keyword>
<dbReference type="PRINTS" id="PR00792">
    <property type="entry name" value="PEPSIN"/>
</dbReference>
<dbReference type="PANTHER" id="PTHR47966:SF23">
    <property type="entry name" value="ASPARTIC ENDOPEPTIDASE, PUTATIVE (AFU_ORTHOLOGUE AFUA_2G15950)-RELATED"/>
    <property type="match status" value="1"/>
</dbReference>
<dbReference type="InterPro" id="IPR021109">
    <property type="entry name" value="Peptidase_aspartic_dom_sf"/>
</dbReference>
<evidence type="ECO:0000256" key="8">
    <source>
        <dbReference type="ARBA" id="ARBA00023145"/>
    </source>
</evidence>
<keyword evidence="7 11" id="KW-0378">Hydrolase</keyword>
<evidence type="ECO:0000256" key="12">
    <source>
        <dbReference type="SAM" id="SignalP"/>
    </source>
</evidence>
<reference evidence="14" key="1">
    <citation type="journal article" date="2023" name="Mol. Phylogenet. Evol.">
        <title>Genome-scale phylogeny and comparative genomics of the fungal order Sordariales.</title>
        <authorList>
            <person name="Hensen N."/>
            <person name="Bonometti L."/>
            <person name="Westerberg I."/>
            <person name="Brannstrom I.O."/>
            <person name="Guillou S."/>
            <person name="Cros-Aarteil S."/>
            <person name="Calhoun S."/>
            <person name="Haridas S."/>
            <person name="Kuo A."/>
            <person name="Mondo S."/>
            <person name="Pangilinan J."/>
            <person name="Riley R."/>
            <person name="LaButti K."/>
            <person name="Andreopoulos B."/>
            <person name="Lipzen A."/>
            <person name="Chen C."/>
            <person name="Yan M."/>
            <person name="Daum C."/>
            <person name="Ng V."/>
            <person name="Clum A."/>
            <person name="Steindorff A."/>
            <person name="Ohm R.A."/>
            <person name="Martin F."/>
            <person name="Silar P."/>
            <person name="Natvig D.O."/>
            <person name="Lalanne C."/>
            <person name="Gautier V."/>
            <person name="Ament-Velasquez S.L."/>
            <person name="Kruys A."/>
            <person name="Hutchinson M.I."/>
            <person name="Powell A.J."/>
            <person name="Barry K."/>
            <person name="Miller A.N."/>
            <person name="Grigoriev I.V."/>
            <person name="Debuchy R."/>
            <person name="Gladieux P."/>
            <person name="Hiltunen Thoren M."/>
            <person name="Johannesson H."/>
        </authorList>
    </citation>
    <scope>NUCLEOTIDE SEQUENCE</scope>
    <source>
        <strain evidence="14">CBS 892.96</strain>
    </source>
</reference>
<dbReference type="Gene3D" id="2.40.70.10">
    <property type="entry name" value="Acid Proteases"/>
    <property type="match status" value="2"/>
</dbReference>
<feature type="chain" id="PRO_5042997202" evidence="12">
    <location>
        <begin position="20"/>
        <end position="422"/>
    </location>
</feature>
<protein>
    <submittedName>
        <fullName evidence="14">Penicillopepsin</fullName>
    </submittedName>
</protein>